<evidence type="ECO:0000313" key="3">
    <source>
        <dbReference type="Proteomes" id="UP001057375"/>
    </source>
</evidence>
<dbReference type="EMBL" id="BQXS01011139">
    <property type="protein sequence ID" value="GKT36093.1"/>
    <property type="molecule type" value="Genomic_DNA"/>
</dbReference>
<proteinExistence type="predicted"/>
<protein>
    <submittedName>
        <fullName evidence="2">CLEC16A/TT9 like protein</fullName>
    </submittedName>
</protein>
<feature type="region of interest" description="Disordered" evidence="1">
    <location>
        <begin position="302"/>
        <end position="337"/>
    </location>
</feature>
<dbReference type="PANTHER" id="PTHR21481">
    <property type="entry name" value="PROTEIN CLEC16A"/>
    <property type="match status" value="1"/>
</dbReference>
<feature type="compositionally biased region" description="Low complexity" evidence="1">
    <location>
        <begin position="226"/>
        <end position="240"/>
    </location>
</feature>
<dbReference type="Proteomes" id="UP001057375">
    <property type="component" value="Unassembled WGS sequence"/>
</dbReference>
<reference evidence="2" key="1">
    <citation type="submission" date="2022-03" db="EMBL/GenBank/DDBJ databases">
        <title>Draft genome sequence of Aduncisulcus paluster, a free-living microaerophilic Fornicata.</title>
        <authorList>
            <person name="Yuyama I."/>
            <person name="Kume K."/>
            <person name="Tamura T."/>
            <person name="Inagaki Y."/>
            <person name="Hashimoto T."/>
        </authorList>
    </citation>
    <scope>NUCLEOTIDE SEQUENCE</scope>
    <source>
        <strain evidence="2">NY0171</strain>
    </source>
</reference>
<name>A0ABQ5KUF3_9EUKA</name>
<evidence type="ECO:0000256" key="1">
    <source>
        <dbReference type="SAM" id="MobiDB-lite"/>
    </source>
</evidence>
<keyword evidence="3" id="KW-1185">Reference proteome</keyword>
<organism evidence="2 3">
    <name type="scientific">Aduncisulcus paluster</name>
    <dbReference type="NCBI Taxonomy" id="2918883"/>
    <lineage>
        <taxon>Eukaryota</taxon>
        <taxon>Metamonada</taxon>
        <taxon>Carpediemonas-like organisms</taxon>
        <taxon>Aduncisulcus</taxon>
    </lineage>
</organism>
<evidence type="ECO:0000313" key="2">
    <source>
        <dbReference type="EMBL" id="GKT36093.1"/>
    </source>
</evidence>
<feature type="region of interest" description="Disordered" evidence="1">
    <location>
        <begin position="349"/>
        <end position="386"/>
    </location>
</feature>
<gene>
    <name evidence="2" type="ORF">ADUPG1_009122</name>
</gene>
<sequence length="401" mass="44757">MFKVASPNPSLPSSSVASIASSSIGSSPPTTVNGFDASSTVSHSFPLLHSSIPLLSHSDSLIRTSSETVLLHILKLQTPALPAYLAVHTKPLWISLVKRLRVHISHLHSLIKHPELHSDSMLSSTLHDVIDMCFFIADVLEADNVDVNKVVEGVLFEQCILVWWCVLAVCGWGSAIDEAEGRGERRGRMVSGRRGLPRKREALLRKQISEHELHTHGKVSDHQGTSSPSKPSSSPSILRSPTRDSRRKGVFSRHIIYSLLSTFLILFPTSPLISKLLAIMFVPHPFQVLVPRIVVKTLSEEDRVKEARRERRMERERERKELEREKRKREEEEKRKVELKLRKKSNIIKLSKEAGISPSPPHGDEEEAKEAKEDQGERSSSVSIRLKSGAAVKYCGGCVDA</sequence>
<dbReference type="InterPro" id="IPR039272">
    <property type="entry name" value="CLEC16A/TT9"/>
</dbReference>
<feature type="region of interest" description="Disordered" evidence="1">
    <location>
        <begin position="214"/>
        <end position="245"/>
    </location>
</feature>
<dbReference type="PANTHER" id="PTHR21481:SF0">
    <property type="entry name" value="PROTEIN CLEC16A"/>
    <property type="match status" value="1"/>
</dbReference>
<comment type="caution">
    <text evidence="2">The sequence shown here is derived from an EMBL/GenBank/DDBJ whole genome shotgun (WGS) entry which is preliminary data.</text>
</comment>
<accession>A0ABQ5KUF3</accession>